<name>A0ABP0F2J3_CLALP</name>
<evidence type="ECO:0000256" key="1">
    <source>
        <dbReference type="SAM" id="MobiDB-lite"/>
    </source>
</evidence>
<proteinExistence type="predicted"/>
<sequence>MWSRVVPNAECRSSQSSGPRSSTCQSSTLSPRSSKCSKSTQFQELYNFREIQDTQIVNANGSDKWFPADLVDGRNVLCGNSNVYWKTWTTDDDFLYIFGIQGEESFLYISADEEKGKLKLRTGSDPSQPEGISQGDKRILRTETFIAGSYTFKVEGGGYFVFYHENGTSSPLVLDKPATDNIPTNWQMI</sequence>
<gene>
    <name evidence="2" type="ORF">CVLEPA_LOCUS3634</name>
</gene>
<protein>
    <submittedName>
        <fullName evidence="2">Uncharacterized protein</fullName>
    </submittedName>
</protein>
<organism evidence="2 3">
    <name type="scientific">Clavelina lepadiformis</name>
    <name type="common">Light-bulb sea squirt</name>
    <name type="synonym">Ascidia lepadiformis</name>
    <dbReference type="NCBI Taxonomy" id="159417"/>
    <lineage>
        <taxon>Eukaryota</taxon>
        <taxon>Metazoa</taxon>
        <taxon>Chordata</taxon>
        <taxon>Tunicata</taxon>
        <taxon>Ascidiacea</taxon>
        <taxon>Aplousobranchia</taxon>
        <taxon>Clavelinidae</taxon>
        <taxon>Clavelina</taxon>
    </lineage>
</organism>
<feature type="compositionally biased region" description="Low complexity" evidence="1">
    <location>
        <begin position="11"/>
        <end position="28"/>
    </location>
</feature>
<reference evidence="2 3" key="1">
    <citation type="submission" date="2024-02" db="EMBL/GenBank/DDBJ databases">
        <authorList>
            <person name="Daric V."/>
            <person name="Darras S."/>
        </authorList>
    </citation>
    <scope>NUCLEOTIDE SEQUENCE [LARGE SCALE GENOMIC DNA]</scope>
</reference>
<evidence type="ECO:0000313" key="2">
    <source>
        <dbReference type="EMBL" id="CAK8673895.1"/>
    </source>
</evidence>
<comment type="caution">
    <text evidence="2">The sequence shown here is derived from an EMBL/GenBank/DDBJ whole genome shotgun (WGS) entry which is preliminary data.</text>
</comment>
<accession>A0ABP0F2J3</accession>
<feature type="region of interest" description="Disordered" evidence="1">
    <location>
        <begin position="1"/>
        <end position="35"/>
    </location>
</feature>
<dbReference type="EMBL" id="CAWYQH010000002">
    <property type="protein sequence ID" value="CAK8673895.1"/>
    <property type="molecule type" value="Genomic_DNA"/>
</dbReference>
<evidence type="ECO:0000313" key="3">
    <source>
        <dbReference type="Proteomes" id="UP001642483"/>
    </source>
</evidence>
<dbReference type="Proteomes" id="UP001642483">
    <property type="component" value="Unassembled WGS sequence"/>
</dbReference>
<keyword evidence="3" id="KW-1185">Reference proteome</keyword>